<dbReference type="STRING" id="1122192.SAMN02745673_04747"/>
<evidence type="ECO:0000256" key="1">
    <source>
        <dbReference type="ARBA" id="ARBA00004418"/>
    </source>
</evidence>
<comment type="subcellular location">
    <subcellularLocation>
        <location evidence="1">Periplasm</location>
    </subcellularLocation>
</comment>
<keyword evidence="2" id="KW-0813">Transport</keyword>
<keyword evidence="4" id="KW-0574">Periplasm</keyword>
<dbReference type="InterPro" id="IPR001188">
    <property type="entry name" value="Sperm_putr-bd"/>
</dbReference>
<dbReference type="PANTHER" id="PTHR30222">
    <property type="entry name" value="SPERMIDINE/PUTRESCINE-BINDING PERIPLASMIC PROTEIN"/>
    <property type="match status" value="1"/>
</dbReference>
<dbReference type="PANTHER" id="PTHR30222:SF17">
    <property type="entry name" value="SPERMIDINE_PUTRESCINE-BINDING PERIPLASMIC PROTEIN"/>
    <property type="match status" value="1"/>
</dbReference>
<dbReference type="Gene3D" id="3.40.190.10">
    <property type="entry name" value="Periplasmic binding protein-like II"/>
    <property type="match status" value="2"/>
</dbReference>
<dbReference type="EMBL" id="FUWS01000017">
    <property type="protein sequence ID" value="SKA37650.1"/>
    <property type="molecule type" value="Genomic_DNA"/>
</dbReference>
<accession>A0A1T4TAQ9</accession>
<dbReference type="GO" id="GO:0019808">
    <property type="term" value="F:polyamine binding"/>
    <property type="evidence" value="ECO:0007669"/>
    <property type="project" value="InterPro"/>
</dbReference>
<evidence type="ECO:0000256" key="4">
    <source>
        <dbReference type="ARBA" id="ARBA00022764"/>
    </source>
</evidence>
<dbReference type="Pfam" id="PF13416">
    <property type="entry name" value="SBP_bac_8"/>
    <property type="match status" value="1"/>
</dbReference>
<keyword evidence="6" id="KW-1185">Reference proteome</keyword>
<evidence type="ECO:0000256" key="3">
    <source>
        <dbReference type="ARBA" id="ARBA00022729"/>
    </source>
</evidence>
<dbReference type="CDD" id="cd13590">
    <property type="entry name" value="PBP2_PotD_PotF_like"/>
    <property type="match status" value="1"/>
</dbReference>
<protein>
    <submittedName>
        <fullName evidence="5">Spermidine/putrescine transport system substrate-binding protein</fullName>
    </submittedName>
</protein>
<dbReference type="InterPro" id="IPR006311">
    <property type="entry name" value="TAT_signal"/>
</dbReference>
<reference evidence="5 6" key="1">
    <citation type="submission" date="2017-02" db="EMBL/GenBank/DDBJ databases">
        <authorList>
            <person name="Peterson S.W."/>
        </authorList>
    </citation>
    <scope>NUCLEOTIDE SEQUENCE [LARGE SCALE GENOMIC DNA]</scope>
    <source>
        <strain evidence="5 6">DSM 45154</strain>
    </source>
</reference>
<name>A0A1T4TAQ9_9ACTN</name>
<evidence type="ECO:0000313" key="5">
    <source>
        <dbReference type="EMBL" id="SKA37650.1"/>
    </source>
</evidence>
<dbReference type="SUPFAM" id="SSF53850">
    <property type="entry name" value="Periplasmic binding protein-like II"/>
    <property type="match status" value="1"/>
</dbReference>
<evidence type="ECO:0000313" key="6">
    <source>
        <dbReference type="Proteomes" id="UP000190637"/>
    </source>
</evidence>
<dbReference type="PROSITE" id="PS51318">
    <property type="entry name" value="TAT"/>
    <property type="match status" value="1"/>
</dbReference>
<dbReference type="Proteomes" id="UP000190637">
    <property type="component" value="Unassembled WGS sequence"/>
</dbReference>
<dbReference type="InterPro" id="IPR006059">
    <property type="entry name" value="SBP"/>
</dbReference>
<dbReference type="GO" id="GO:0015846">
    <property type="term" value="P:polyamine transport"/>
    <property type="evidence" value="ECO:0007669"/>
    <property type="project" value="InterPro"/>
</dbReference>
<gene>
    <name evidence="5" type="ORF">SAMN02745673_04747</name>
</gene>
<sequence length="410" mass="45278">MPLPHRMDPAAIRGLTRARPGRRAALKLSALAAAGAALAGCSIRGQRLTEQSPERYWAGKESNGHLRFANWPLYMDPERPQLDQFTQHTGITVDYRESIQDNPSWFGRIQPVLASGGDIGADLMVMTNGLEFTRLRELGYLAPLDHALLPTYADHGGSSYKNTSYDPGNRFSVPYTSGITGIAYNPDRVDREITSLADLWDPAFRGRVGMMRDPQEIANFALLLDGVAPADSTPADWDAAAARLAEQRDNGIVRAYYEQDYIQPLTNGDVWLTMAWSGDVFQQNAAEGTRLEFVVPEEGGTIWTDNMMIPITARNPVDAIMLMDFLYDPAIAADLTEYINYVTPVPEAQDVIRDRAARASGEERQALADLAESPLVFPTDEEYARLHSYVTPDAGDAEAFTSRFLAITQA</sequence>
<dbReference type="GO" id="GO:0042597">
    <property type="term" value="C:periplasmic space"/>
    <property type="evidence" value="ECO:0007669"/>
    <property type="project" value="UniProtKB-SubCell"/>
</dbReference>
<evidence type="ECO:0000256" key="2">
    <source>
        <dbReference type="ARBA" id="ARBA00022448"/>
    </source>
</evidence>
<organism evidence="5 6">
    <name type="scientific">Marinactinospora thermotolerans DSM 45154</name>
    <dbReference type="NCBI Taxonomy" id="1122192"/>
    <lineage>
        <taxon>Bacteria</taxon>
        <taxon>Bacillati</taxon>
        <taxon>Actinomycetota</taxon>
        <taxon>Actinomycetes</taxon>
        <taxon>Streptosporangiales</taxon>
        <taxon>Nocardiopsidaceae</taxon>
        <taxon>Marinactinospora</taxon>
    </lineage>
</organism>
<proteinExistence type="predicted"/>
<keyword evidence="3" id="KW-0732">Signal</keyword>
<dbReference type="AlphaFoldDB" id="A0A1T4TAQ9"/>
<dbReference type="PRINTS" id="PR00909">
    <property type="entry name" value="SPERMDNBNDNG"/>
</dbReference>